<name>A0A1N5UN98_9ARCH</name>
<evidence type="ECO:0000256" key="1">
    <source>
        <dbReference type="SAM" id="Phobius"/>
    </source>
</evidence>
<dbReference type="EMBL" id="LT671858">
    <property type="protein sequence ID" value="SIM62020.1"/>
    <property type="molecule type" value="Genomic_DNA"/>
</dbReference>
<dbReference type="GeneID" id="41588306"/>
<feature type="transmembrane region" description="Helical" evidence="1">
    <location>
        <begin position="194"/>
        <end position="211"/>
    </location>
</feature>
<dbReference type="RefSeq" id="WP_148689776.1">
    <property type="nucleotide sequence ID" value="NZ_LT671858.1"/>
</dbReference>
<keyword evidence="1" id="KW-1133">Transmembrane helix</keyword>
<feature type="transmembrane region" description="Helical" evidence="1">
    <location>
        <begin position="223"/>
        <end position="244"/>
    </location>
</feature>
<keyword evidence="1" id="KW-0472">Membrane</keyword>
<reference evidence="2 3" key="1">
    <citation type="submission" date="2016-04" db="EMBL/GenBank/DDBJ databases">
        <authorList>
            <person name="Evans L.H."/>
            <person name="Alamgir A."/>
            <person name="Owens N."/>
            <person name="Weber N.D."/>
            <person name="Virtaneva K."/>
            <person name="Barbian K."/>
            <person name="Babar A."/>
            <person name="Rosenke K."/>
        </authorList>
    </citation>
    <scope>NUCLEOTIDE SEQUENCE [LARGE SCALE GENOMIC DNA]</scope>
    <source>
        <strain evidence="3">S5(T) (JCM 30642 \VKM B-2941)</strain>
    </source>
</reference>
<feature type="transmembrane region" description="Helical" evidence="1">
    <location>
        <begin position="168"/>
        <end position="187"/>
    </location>
</feature>
<dbReference type="Proteomes" id="UP000195607">
    <property type="component" value="Chromosome I"/>
</dbReference>
<proteinExistence type="predicted"/>
<protein>
    <submittedName>
        <fullName evidence="2">Multipass membrane protein</fullName>
    </submittedName>
</protein>
<feature type="transmembrane region" description="Helical" evidence="1">
    <location>
        <begin position="7"/>
        <end position="26"/>
    </location>
</feature>
<gene>
    <name evidence="2" type="ORF">CSP5_1045</name>
</gene>
<evidence type="ECO:0000313" key="3">
    <source>
        <dbReference type="Proteomes" id="UP000195607"/>
    </source>
</evidence>
<keyword evidence="1" id="KW-0812">Transmembrane</keyword>
<sequence>MNKYNKLLTIILFVIVSIMVISMINVDNAHDTRDRNGNYNPFSDGTSSITLSKNSVSITPGSSTTDSYTVELSSGTTWGTSLSSNSLSGFTIGFSNSGGDPPYTGTMTISIASTVSDGTYHVFINATGDDPSSSPAVLSVSVTGHASSTTPPPVTPSKSFTALYGTDIAGSSVIILFLLAAIVPMVLRRKNLAAMGYLSFIVSMGSALFLITDDSLLRSSGYLHWLLLLVFTAGMIVSMLGYLLTKDKLKETARMGLAYGSIFMSIAMILDAALGLPLSSISNVGGSIGFNYLFGFGINAPSTLAVSLAFSILLIFNGLLFSSFFRSKSSVSSKKTN</sequence>
<dbReference type="AlphaFoldDB" id="A0A1N5UN98"/>
<feature type="transmembrane region" description="Helical" evidence="1">
    <location>
        <begin position="298"/>
        <end position="325"/>
    </location>
</feature>
<organism evidence="2 3">
    <name type="scientific">Cuniculiplasma divulgatum</name>
    <dbReference type="NCBI Taxonomy" id="1673428"/>
    <lineage>
        <taxon>Archaea</taxon>
        <taxon>Methanobacteriati</taxon>
        <taxon>Thermoplasmatota</taxon>
        <taxon>Thermoplasmata</taxon>
        <taxon>Thermoplasmatales</taxon>
        <taxon>Cuniculiplasmataceae</taxon>
        <taxon>Cuniculiplasma</taxon>
    </lineage>
</organism>
<accession>A0A1N5UN98</accession>
<feature type="transmembrane region" description="Helical" evidence="1">
    <location>
        <begin position="256"/>
        <end position="278"/>
    </location>
</feature>
<evidence type="ECO:0000313" key="2">
    <source>
        <dbReference type="EMBL" id="SIM62020.1"/>
    </source>
</evidence>